<reference evidence="2" key="2">
    <citation type="journal article" date="2015" name="Data Brief">
        <title>Shoot transcriptome of the giant reed, Arundo donax.</title>
        <authorList>
            <person name="Barrero R.A."/>
            <person name="Guerrero F.D."/>
            <person name="Moolhuijzen P."/>
            <person name="Goolsby J.A."/>
            <person name="Tidwell J."/>
            <person name="Bellgard S.E."/>
            <person name="Bellgard M.I."/>
        </authorList>
    </citation>
    <scope>NUCLEOTIDE SEQUENCE</scope>
    <source>
        <tissue evidence="2">Shoot tissue taken approximately 20 cm above the soil surface</tissue>
    </source>
</reference>
<proteinExistence type="predicted"/>
<evidence type="ECO:0000256" key="1">
    <source>
        <dbReference type="SAM" id="MobiDB-lite"/>
    </source>
</evidence>
<reference evidence="2" key="1">
    <citation type="submission" date="2014-09" db="EMBL/GenBank/DDBJ databases">
        <authorList>
            <person name="Magalhaes I.L.F."/>
            <person name="Oliveira U."/>
            <person name="Santos F.R."/>
            <person name="Vidigal T.H.D.A."/>
            <person name="Brescovit A.D."/>
            <person name="Santos A.J."/>
        </authorList>
    </citation>
    <scope>NUCLEOTIDE SEQUENCE</scope>
    <source>
        <tissue evidence="2">Shoot tissue taken approximately 20 cm above the soil surface</tissue>
    </source>
</reference>
<dbReference type="EMBL" id="GBRH01246217">
    <property type="protein sequence ID" value="JAD51678.1"/>
    <property type="molecule type" value="Transcribed_RNA"/>
</dbReference>
<organism evidence="2">
    <name type="scientific">Arundo donax</name>
    <name type="common">Giant reed</name>
    <name type="synonym">Donax arundinaceus</name>
    <dbReference type="NCBI Taxonomy" id="35708"/>
    <lineage>
        <taxon>Eukaryota</taxon>
        <taxon>Viridiplantae</taxon>
        <taxon>Streptophyta</taxon>
        <taxon>Embryophyta</taxon>
        <taxon>Tracheophyta</taxon>
        <taxon>Spermatophyta</taxon>
        <taxon>Magnoliopsida</taxon>
        <taxon>Liliopsida</taxon>
        <taxon>Poales</taxon>
        <taxon>Poaceae</taxon>
        <taxon>PACMAD clade</taxon>
        <taxon>Arundinoideae</taxon>
        <taxon>Arundineae</taxon>
        <taxon>Arundo</taxon>
    </lineage>
</organism>
<name>A0A0A9APA1_ARUDO</name>
<feature type="region of interest" description="Disordered" evidence="1">
    <location>
        <begin position="1"/>
        <end position="56"/>
    </location>
</feature>
<evidence type="ECO:0000313" key="2">
    <source>
        <dbReference type="EMBL" id="JAD51678.1"/>
    </source>
</evidence>
<protein>
    <submittedName>
        <fullName evidence="2">Uncharacterized protein</fullName>
    </submittedName>
</protein>
<dbReference type="AlphaFoldDB" id="A0A0A9APA1"/>
<feature type="compositionally biased region" description="Polar residues" evidence="1">
    <location>
        <begin position="10"/>
        <end position="29"/>
    </location>
</feature>
<accession>A0A0A9APA1</accession>
<sequence length="56" mass="6160">MADMRPCLTHVSSPLPSSPTRKGTPSRWRSQVAELVPTSGQRFTGGRQRKVSPAMH</sequence>